<protein>
    <submittedName>
        <fullName evidence="1">Truncated hemoglobin</fullName>
    </submittedName>
</protein>
<dbReference type="PATRIC" id="fig|565050.3.peg.3077"/>
<dbReference type="GO" id="GO:0020037">
    <property type="term" value="F:heme binding"/>
    <property type="evidence" value="ECO:0007669"/>
    <property type="project" value="InterPro"/>
</dbReference>
<dbReference type="InterPro" id="IPR009050">
    <property type="entry name" value="Globin-like_sf"/>
</dbReference>
<name>A0A0H3CE28_CAUVN</name>
<dbReference type="AlphaFoldDB" id="A0A0H3CE28"/>
<organism evidence="1 2">
    <name type="scientific">Caulobacter vibrioides (strain NA1000 / CB15N)</name>
    <name type="common">Caulobacter crescentus</name>
    <dbReference type="NCBI Taxonomy" id="565050"/>
    <lineage>
        <taxon>Bacteria</taxon>
        <taxon>Pseudomonadati</taxon>
        <taxon>Pseudomonadota</taxon>
        <taxon>Alphaproteobacteria</taxon>
        <taxon>Caulobacterales</taxon>
        <taxon>Caulobacteraceae</taxon>
        <taxon>Caulobacter</taxon>
    </lineage>
</organism>
<evidence type="ECO:0000313" key="2">
    <source>
        <dbReference type="Proteomes" id="UP000001364"/>
    </source>
</evidence>
<keyword evidence="2" id="KW-1185">Reference proteome</keyword>
<dbReference type="Gene3D" id="1.10.490.10">
    <property type="entry name" value="Globins"/>
    <property type="match status" value="1"/>
</dbReference>
<sequence>MSLSPRSQARADAAPFTDEEIDRLVETFYARIRQHHRLGPIFEAAIGPDGWPEHLAKLKDFWSSVLNTSGRYKGQPVAAHQGVEGVTEGLFTPWLGLFHMTCAELFDAPRAAIIGQKAERIAATLKLGLFHRPGAVA</sequence>
<accession>A0A0H3CE28</accession>
<proteinExistence type="predicted"/>
<dbReference type="RefSeq" id="WP_010920892.1">
    <property type="nucleotide sequence ID" value="NC_011916.1"/>
</dbReference>
<dbReference type="PhylomeDB" id="A0A0H3CE28"/>
<dbReference type="InterPro" id="IPR012292">
    <property type="entry name" value="Globin/Proto"/>
</dbReference>
<dbReference type="KEGG" id="ccs:CCNA_03152"/>
<dbReference type="EMBL" id="CP001340">
    <property type="protein sequence ID" value="ACL96617.1"/>
    <property type="molecule type" value="Genomic_DNA"/>
</dbReference>
<dbReference type="Proteomes" id="UP000001364">
    <property type="component" value="Chromosome"/>
</dbReference>
<gene>
    <name evidence="1" type="ordered locus">CCNA_03152</name>
</gene>
<dbReference type="HOGENOM" id="CLU_104957_4_0_5"/>
<reference evidence="1 2" key="1">
    <citation type="journal article" date="2010" name="J. Bacteriol.">
        <title>The genetic basis of laboratory adaptation in Caulobacter crescentus.</title>
        <authorList>
            <person name="Marks M.E."/>
            <person name="Castro-Rojas C.M."/>
            <person name="Teiling C."/>
            <person name="Du L."/>
            <person name="Kapatral V."/>
            <person name="Walunas T.L."/>
            <person name="Crosson S."/>
        </authorList>
    </citation>
    <scope>NUCLEOTIDE SEQUENCE [LARGE SCALE GENOMIC DNA]</scope>
    <source>
        <strain evidence="2">NA1000 / CB15N</strain>
    </source>
</reference>
<evidence type="ECO:0000313" key="1">
    <source>
        <dbReference type="EMBL" id="ACL96617.1"/>
    </source>
</evidence>
<dbReference type="GeneID" id="7330990"/>
<dbReference type="RefSeq" id="YP_002518525.1">
    <property type="nucleotide sequence ID" value="NC_011916.1"/>
</dbReference>
<dbReference type="SMR" id="A0A0H3CE28"/>
<dbReference type="SUPFAM" id="SSF46458">
    <property type="entry name" value="Globin-like"/>
    <property type="match status" value="1"/>
</dbReference>
<dbReference type="CDD" id="cd08916">
    <property type="entry name" value="TrHb3_P"/>
    <property type="match status" value="1"/>
</dbReference>
<dbReference type="GO" id="GO:0019825">
    <property type="term" value="F:oxygen binding"/>
    <property type="evidence" value="ECO:0007669"/>
    <property type="project" value="InterPro"/>
</dbReference>
<dbReference type="OrthoDB" id="25954at2"/>